<protein>
    <submittedName>
        <fullName evidence="1">Uncharacterized protein</fullName>
    </submittedName>
</protein>
<sequence>MDYHYVREMVLSKFLHVSYLSTTQQPADIFTKSLSKDRFHFLRGKLPVRATPFSLRGILIISCTHSRSHLMKAKKT</sequence>
<dbReference type="Proteomes" id="UP000238479">
    <property type="component" value="Chromosome 6"/>
</dbReference>
<dbReference type="Gramene" id="PRQ25451">
    <property type="protein sequence ID" value="PRQ25451"/>
    <property type="gene ID" value="RchiOBHm_Chr6g0283831"/>
</dbReference>
<dbReference type="EMBL" id="PDCK01000044">
    <property type="protein sequence ID" value="PRQ25451.1"/>
    <property type="molecule type" value="Genomic_DNA"/>
</dbReference>
<reference evidence="1 2" key="1">
    <citation type="journal article" date="2018" name="Nat. Genet.">
        <title>The Rosa genome provides new insights in the design of modern roses.</title>
        <authorList>
            <person name="Bendahmane M."/>
        </authorList>
    </citation>
    <scope>NUCLEOTIDE SEQUENCE [LARGE SCALE GENOMIC DNA]</scope>
    <source>
        <strain evidence="2">cv. Old Blush</strain>
    </source>
</reference>
<gene>
    <name evidence="1" type="ORF">RchiOBHm_Chr6g0283831</name>
</gene>
<evidence type="ECO:0000313" key="1">
    <source>
        <dbReference type="EMBL" id="PRQ25451.1"/>
    </source>
</evidence>
<name>A0A2P6PU54_ROSCH</name>
<comment type="caution">
    <text evidence="1">The sequence shown here is derived from an EMBL/GenBank/DDBJ whole genome shotgun (WGS) entry which is preliminary data.</text>
</comment>
<proteinExistence type="predicted"/>
<keyword evidence="2" id="KW-1185">Reference proteome</keyword>
<dbReference type="AlphaFoldDB" id="A0A2P6PU54"/>
<accession>A0A2P6PU54</accession>
<organism evidence="1 2">
    <name type="scientific">Rosa chinensis</name>
    <name type="common">China rose</name>
    <dbReference type="NCBI Taxonomy" id="74649"/>
    <lineage>
        <taxon>Eukaryota</taxon>
        <taxon>Viridiplantae</taxon>
        <taxon>Streptophyta</taxon>
        <taxon>Embryophyta</taxon>
        <taxon>Tracheophyta</taxon>
        <taxon>Spermatophyta</taxon>
        <taxon>Magnoliopsida</taxon>
        <taxon>eudicotyledons</taxon>
        <taxon>Gunneridae</taxon>
        <taxon>Pentapetalae</taxon>
        <taxon>rosids</taxon>
        <taxon>fabids</taxon>
        <taxon>Rosales</taxon>
        <taxon>Rosaceae</taxon>
        <taxon>Rosoideae</taxon>
        <taxon>Rosoideae incertae sedis</taxon>
        <taxon>Rosa</taxon>
    </lineage>
</organism>
<evidence type="ECO:0000313" key="2">
    <source>
        <dbReference type="Proteomes" id="UP000238479"/>
    </source>
</evidence>